<keyword evidence="5" id="KW-0539">Nucleus</keyword>
<dbReference type="PANTHER" id="PTHR46174">
    <property type="entry name" value="CXXC-TYPE ZINC FINGER PROTEIN 1"/>
    <property type="match status" value="1"/>
</dbReference>
<dbReference type="InterPro" id="IPR013083">
    <property type="entry name" value="Znf_RING/FYVE/PHD"/>
</dbReference>
<dbReference type="SMART" id="SM00249">
    <property type="entry name" value="PHD"/>
    <property type="match status" value="1"/>
</dbReference>
<feature type="region of interest" description="Disordered" evidence="6">
    <location>
        <begin position="414"/>
        <end position="433"/>
    </location>
</feature>
<evidence type="ECO:0000256" key="2">
    <source>
        <dbReference type="ARBA" id="ARBA00022723"/>
    </source>
</evidence>
<protein>
    <recommendedName>
        <fullName evidence="7">Zinc finger PHD-type domain-containing protein</fullName>
    </recommendedName>
</protein>
<dbReference type="InterPro" id="IPR011011">
    <property type="entry name" value="Znf_FYVE_PHD"/>
</dbReference>
<keyword evidence="3" id="KW-0863">Zinc-finger</keyword>
<feature type="region of interest" description="Disordered" evidence="6">
    <location>
        <begin position="566"/>
        <end position="598"/>
    </location>
</feature>
<evidence type="ECO:0000256" key="6">
    <source>
        <dbReference type="SAM" id="MobiDB-lite"/>
    </source>
</evidence>
<feature type="domain" description="Zinc finger PHD-type" evidence="7">
    <location>
        <begin position="128"/>
        <end position="175"/>
    </location>
</feature>
<evidence type="ECO:0000313" key="8">
    <source>
        <dbReference type="EMBL" id="KAK9764925.1"/>
    </source>
</evidence>
<dbReference type="PANTHER" id="PTHR46174:SF1">
    <property type="entry name" value="CXXC-TYPE ZINC FINGER PROTEIN 1"/>
    <property type="match status" value="1"/>
</dbReference>
<dbReference type="Gene3D" id="3.30.40.10">
    <property type="entry name" value="Zinc/RING finger domain, C3HC4 (zinc finger)"/>
    <property type="match status" value="1"/>
</dbReference>
<dbReference type="Pfam" id="PF00628">
    <property type="entry name" value="PHD"/>
    <property type="match status" value="1"/>
</dbReference>
<evidence type="ECO:0000256" key="5">
    <source>
        <dbReference type="ARBA" id="ARBA00023242"/>
    </source>
</evidence>
<evidence type="ECO:0000256" key="4">
    <source>
        <dbReference type="ARBA" id="ARBA00022833"/>
    </source>
</evidence>
<feature type="compositionally biased region" description="Polar residues" evidence="6">
    <location>
        <begin position="422"/>
        <end position="433"/>
    </location>
</feature>
<proteinExistence type="predicted"/>
<reference evidence="8 9" key="1">
    <citation type="submission" date="2023-04" db="EMBL/GenBank/DDBJ databases">
        <title>Genome of Basidiobolus ranarum AG-B5.</title>
        <authorList>
            <person name="Stajich J.E."/>
            <person name="Carter-House D."/>
            <person name="Gryganskyi A."/>
        </authorList>
    </citation>
    <scope>NUCLEOTIDE SEQUENCE [LARGE SCALE GENOMIC DNA]</scope>
    <source>
        <strain evidence="8 9">AG-B5</strain>
    </source>
</reference>
<dbReference type="EMBL" id="JASJQH010000342">
    <property type="protein sequence ID" value="KAK9764925.1"/>
    <property type="molecule type" value="Genomic_DNA"/>
</dbReference>
<keyword evidence="2" id="KW-0479">Metal-binding</keyword>
<keyword evidence="4" id="KW-0862">Zinc</keyword>
<keyword evidence="9" id="KW-1185">Reference proteome</keyword>
<feature type="compositionally biased region" description="Low complexity" evidence="6">
    <location>
        <begin position="35"/>
        <end position="45"/>
    </location>
</feature>
<dbReference type="Proteomes" id="UP001479436">
    <property type="component" value="Unassembled WGS sequence"/>
</dbReference>
<comment type="caution">
    <text evidence="8">The sequence shown here is derived from an EMBL/GenBank/DDBJ whole genome shotgun (WGS) entry which is preliminary data.</text>
</comment>
<dbReference type="InterPro" id="IPR001965">
    <property type="entry name" value="Znf_PHD"/>
</dbReference>
<gene>
    <name evidence="8" type="ORF">K7432_007155</name>
</gene>
<dbReference type="InterPro" id="IPR019787">
    <property type="entry name" value="Znf_PHD-finger"/>
</dbReference>
<feature type="region of interest" description="Disordered" evidence="6">
    <location>
        <begin position="29"/>
        <end position="93"/>
    </location>
</feature>
<dbReference type="SUPFAM" id="SSF57903">
    <property type="entry name" value="FYVE/PHD zinc finger"/>
    <property type="match status" value="1"/>
</dbReference>
<evidence type="ECO:0000313" key="9">
    <source>
        <dbReference type="Proteomes" id="UP001479436"/>
    </source>
</evidence>
<feature type="compositionally biased region" description="Polar residues" evidence="6">
    <location>
        <begin position="569"/>
        <end position="582"/>
    </location>
</feature>
<accession>A0ABR2WTQ7</accession>
<sequence>MLVAAMSIRDINFPLNNTRFRTQVSTYSPEDINISDSELSDSSLSSDDEDEDSDHHFQLLPRKIPSNYPRKVPYNTQQSATKSYTPIEEPSSPESVFMNVVQSDEEIEYISRDTSRPIKADSHGQPVYCFCRNGYDGIELMVECDGCQEWFHGACVGLTPDDSGVDQHHYCTVCLTSLNRSMLHPGSRILSEVNKIPTKRLPGYSKHLQSPEFSETIVKLETDSELEETIDVLDDDVDVDDICPVCELECTCGMGSNVKKLSTRKRSNGTDSNLASRRKIPTRRRRFSISALSITTDSDDSENKKDWIKSRRKTKPIKLTKTKNSSQVKRKKKLKLRPEELKKVTKLSEAESDSNLIVDIEVNDGREDELGSLSCVSSDFVDIEGLSDSSEALDSEDIPDIPLEFDEVTIETSEDVVEEPSFTRSGWESSSFEEYSDFPSGWSDTESSGNESQQDLLRLLVPESLHSHALTGLNTSNPIVSKPSVSLQYASIPGSVSTSTSSSDLLFRDNSALTHPSNSRLITTQQFGVPTHLNDTSLKLLSSPPIPSCLNQQLYSKSTEINECLDDSNGLSHPLSSSNSQTGKRRRSSSTGVGSAKAAETLTEVDPLTIIPIDEVVDTKKLYSSSSSRSPSPEPSSKSYPEYLQALSRWDRIPIGTFRRSRRRTSAPKLSVSTAMKMPNSTLLSDHTLNVVRRNNNTGKIVINHGCSPLLYPVLDSHVHNYPTNHNPNEYEEVRDDTDPLLALFCVADNDDILDDPPNTIERVKNRKRKRNRRRR</sequence>
<evidence type="ECO:0000256" key="1">
    <source>
        <dbReference type="ARBA" id="ARBA00004123"/>
    </source>
</evidence>
<comment type="subcellular location">
    <subcellularLocation>
        <location evidence="1">Nucleus</location>
    </subcellularLocation>
</comment>
<organism evidence="8 9">
    <name type="scientific">Basidiobolus ranarum</name>
    <dbReference type="NCBI Taxonomy" id="34480"/>
    <lineage>
        <taxon>Eukaryota</taxon>
        <taxon>Fungi</taxon>
        <taxon>Fungi incertae sedis</taxon>
        <taxon>Zoopagomycota</taxon>
        <taxon>Entomophthoromycotina</taxon>
        <taxon>Basidiobolomycetes</taxon>
        <taxon>Basidiobolales</taxon>
        <taxon>Basidiobolaceae</taxon>
        <taxon>Basidiobolus</taxon>
    </lineage>
</organism>
<evidence type="ECO:0000259" key="7">
    <source>
        <dbReference type="SMART" id="SM00249"/>
    </source>
</evidence>
<feature type="compositionally biased region" description="Polar residues" evidence="6">
    <location>
        <begin position="74"/>
        <end position="84"/>
    </location>
</feature>
<evidence type="ECO:0000256" key="3">
    <source>
        <dbReference type="ARBA" id="ARBA00022771"/>
    </source>
</evidence>
<dbReference type="InterPro" id="IPR037869">
    <property type="entry name" value="Spp1/CFP1"/>
</dbReference>
<name>A0ABR2WTQ7_9FUNG</name>